<feature type="non-terminal residue" evidence="2">
    <location>
        <position position="1"/>
    </location>
</feature>
<sequence>WINTMDKEGLFTTVVGSWPLSNTPENMVKAFKDQVRIIDYPCYPQLVDMNYQFLSPLSKKVAQLEEINKKFYLDGDFDIPKQPIALGFGEFITNFFNDHPDLRDTIKGTKACLTGPFTLTFETILKNDLAKGIKPMIFDEPRAVMVDWIVDKFAEIIKQIGVAYNDMGIDIISCDEPILGLLVGKKILFHTEDFIIDIINKAISGIKGLSSIHVCGRISPFLRDLLLKTNVKILDHEFSTNEHNFNIFEKKHFQGNDKFLAMGTVESKFVPSSDKTINDYIEDIEFLKKYIKKGIEQYGKENLFIKPDCGFLPLRDSFGENQGYEIAIGKVRNMVKALKRIK</sequence>
<protein>
    <recommendedName>
        <fullName evidence="1">Cobalamin-independent methionine synthase MetE C-terminal/archaeal domain-containing protein</fullName>
    </recommendedName>
</protein>
<accession>A0A0F9JWJ4</accession>
<dbReference type="InterPro" id="IPR002629">
    <property type="entry name" value="Met_Synth_C/arc"/>
</dbReference>
<dbReference type="GO" id="GO:0009086">
    <property type="term" value="P:methionine biosynthetic process"/>
    <property type="evidence" value="ECO:0007669"/>
    <property type="project" value="InterPro"/>
</dbReference>
<dbReference type="GO" id="GO:0008270">
    <property type="term" value="F:zinc ion binding"/>
    <property type="evidence" value="ECO:0007669"/>
    <property type="project" value="InterPro"/>
</dbReference>
<gene>
    <name evidence="2" type="ORF">LCGC14_1707660</name>
</gene>
<evidence type="ECO:0000313" key="2">
    <source>
        <dbReference type="EMBL" id="KKM14288.1"/>
    </source>
</evidence>
<dbReference type="AlphaFoldDB" id="A0A0F9JWJ4"/>
<name>A0A0F9JWJ4_9ZZZZ</name>
<evidence type="ECO:0000259" key="1">
    <source>
        <dbReference type="Pfam" id="PF01717"/>
    </source>
</evidence>
<dbReference type="SUPFAM" id="SSF51726">
    <property type="entry name" value="UROD/MetE-like"/>
    <property type="match status" value="1"/>
</dbReference>
<proteinExistence type="predicted"/>
<dbReference type="InterPro" id="IPR038071">
    <property type="entry name" value="UROD/MetE-like_sf"/>
</dbReference>
<dbReference type="EMBL" id="LAZR01015181">
    <property type="protein sequence ID" value="KKM14288.1"/>
    <property type="molecule type" value="Genomic_DNA"/>
</dbReference>
<dbReference type="GO" id="GO:0003871">
    <property type="term" value="F:5-methyltetrahydropteroyltriglutamate-homocysteine S-methyltransferase activity"/>
    <property type="evidence" value="ECO:0007669"/>
    <property type="project" value="InterPro"/>
</dbReference>
<dbReference type="Pfam" id="PF01717">
    <property type="entry name" value="Meth_synt_2"/>
    <property type="match status" value="1"/>
</dbReference>
<dbReference type="Gene3D" id="3.20.20.210">
    <property type="match status" value="1"/>
</dbReference>
<organism evidence="2">
    <name type="scientific">marine sediment metagenome</name>
    <dbReference type="NCBI Taxonomy" id="412755"/>
    <lineage>
        <taxon>unclassified sequences</taxon>
        <taxon>metagenomes</taxon>
        <taxon>ecological metagenomes</taxon>
    </lineage>
</organism>
<reference evidence="2" key="1">
    <citation type="journal article" date="2015" name="Nature">
        <title>Complex archaea that bridge the gap between prokaryotes and eukaryotes.</title>
        <authorList>
            <person name="Spang A."/>
            <person name="Saw J.H."/>
            <person name="Jorgensen S.L."/>
            <person name="Zaremba-Niedzwiedzka K."/>
            <person name="Martijn J."/>
            <person name="Lind A.E."/>
            <person name="van Eijk R."/>
            <person name="Schleper C."/>
            <person name="Guy L."/>
            <person name="Ettema T.J."/>
        </authorList>
    </citation>
    <scope>NUCLEOTIDE SEQUENCE</scope>
</reference>
<feature type="domain" description="Cobalamin-independent methionine synthase MetE C-terminal/archaeal" evidence="1">
    <location>
        <begin position="150"/>
        <end position="338"/>
    </location>
</feature>
<comment type="caution">
    <text evidence="2">The sequence shown here is derived from an EMBL/GenBank/DDBJ whole genome shotgun (WGS) entry which is preliminary data.</text>
</comment>